<dbReference type="SUPFAM" id="SSF103473">
    <property type="entry name" value="MFS general substrate transporter"/>
    <property type="match status" value="1"/>
</dbReference>
<protein>
    <recommendedName>
        <fullName evidence="7">UNC93-like protein MFSD11</fullName>
    </recommendedName>
    <alternativeName>
        <fullName evidence="8">Major facilitator superfamily domain-containing protein 11</fullName>
    </alternativeName>
</protein>
<comment type="subcellular location">
    <subcellularLocation>
        <location evidence="1">Membrane</location>
        <topology evidence="1">Multi-pass membrane protein</topology>
    </subcellularLocation>
</comment>
<feature type="transmembrane region" description="Helical" evidence="9">
    <location>
        <begin position="412"/>
        <end position="435"/>
    </location>
</feature>
<evidence type="ECO:0000256" key="9">
    <source>
        <dbReference type="SAM" id="Phobius"/>
    </source>
</evidence>
<dbReference type="Pfam" id="PF05978">
    <property type="entry name" value="UNC-93"/>
    <property type="match status" value="1"/>
</dbReference>
<evidence type="ECO:0000313" key="10">
    <source>
        <dbReference type="EMBL" id="CAB0041671.1"/>
    </source>
</evidence>
<dbReference type="OrthoDB" id="196103at2759"/>
<feature type="transmembrane region" description="Helical" evidence="9">
    <location>
        <begin position="138"/>
        <end position="159"/>
    </location>
</feature>
<keyword evidence="4 9" id="KW-1133">Transmembrane helix</keyword>
<dbReference type="GO" id="GO:0016020">
    <property type="term" value="C:membrane"/>
    <property type="evidence" value="ECO:0007669"/>
    <property type="project" value="UniProtKB-SubCell"/>
</dbReference>
<feature type="transmembrane region" description="Helical" evidence="9">
    <location>
        <begin position="102"/>
        <end position="126"/>
    </location>
</feature>
<dbReference type="InterPro" id="IPR010291">
    <property type="entry name" value="Ion_channel_UNC-93"/>
</dbReference>
<evidence type="ECO:0000256" key="5">
    <source>
        <dbReference type="ARBA" id="ARBA00023136"/>
    </source>
</evidence>
<accession>A0A6H5IY26</accession>
<name>A0A6H5IY26_9HYME</name>
<dbReference type="InterPro" id="IPR036259">
    <property type="entry name" value="MFS_trans_sf"/>
</dbReference>
<keyword evidence="11" id="KW-1185">Reference proteome</keyword>
<dbReference type="EMBL" id="CADCXV010001127">
    <property type="protein sequence ID" value="CAB0041671.1"/>
    <property type="molecule type" value="Genomic_DNA"/>
</dbReference>
<dbReference type="Proteomes" id="UP000479190">
    <property type="component" value="Unassembled WGS sequence"/>
</dbReference>
<keyword evidence="3 9" id="KW-0812">Transmembrane</keyword>
<sequence length="463" mass="49915">MRIDRGFVNVLILSWGFMLVFTAFQTMGNIEQNVLDSISKDDPNFKGNGYTSLAIIYATFALCNWLAPSFISVTGPRTSIVIGCSCYVLFIASFLYPRTELLYIFSSIVGAGAALAWTGHGLFLTVNSDDETMSRNSGMFWAIFQSSLFIGNIFVYFVFKEPDIHEDVRGLVFKVLTGVSVAGLLLLLAMRPPMQKNNLGPAEGISSNDKELHIPEAPKEKPLVAAWHALRDAFRLFFTSRMMMLTLTFVYTGLSLTFLSSVYASSIGFTKSMGQDRKSLIGLHGICVGIGEVLGGAVFGMLASKCGTCSGWPVVATGFGVHAFAYVSALLNLPNEAPFKETDEIGLINASPALAMIGSLSLGLGDACFNTQVYALLGTAYSSKSASAFALFKFCQSVAAALSFSYSSHLGLHGQLAILAVSLVLGTVAFCVVEIKHRISKRLRSNSCPDIDVHGNGHTVYTD</sequence>
<evidence type="ECO:0000256" key="6">
    <source>
        <dbReference type="ARBA" id="ARBA00023180"/>
    </source>
</evidence>
<dbReference type="PANTHER" id="PTHR23294:SF0">
    <property type="entry name" value="UNC93-LIKE PROTEIN MFSD11"/>
    <property type="match status" value="1"/>
</dbReference>
<dbReference type="PANTHER" id="PTHR23294">
    <property type="entry name" value="ET TRANSLATION PRODUCT-RELATED"/>
    <property type="match status" value="1"/>
</dbReference>
<feature type="transmembrane region" description="Helical" evidence="9">
    <location>
        <begin position="79"/>
        <end position="96"/>
    </location>
</feature>
<feature type="transmembrane region" description="Helical" evidence="9">
    <location>
        <begin position="314"/>
        <end position="333"/>
    </location>
</feature>
<evidence type="ECO:0000256" key="3">
    <source>
        <dbReference type="ARBA" id="ARBA00022692"/>
    </source>
</evidence>
<organism evidence="10 11">
    <name type="scientific">Trichogramma brassicae</name>
    <dbReference type="NCBI Taxonomy" id="86971"/>
    <lineage>
        <taxon>Eukaryota</taxon>
        <taxon>Metazoa</taxon>
        <taxon>Ecdysozoa</taxon>
        <taxon>Arthropoda</taxon>
        <taxon>Hexapoda</taxon>
        <taxon>Insecta</taxon>
        <taxon>Pterygota</taxon>
        <taxon>Neoptera</taxon>
        <taxon>Endopterygota</taxon>
        <taxon>Hymenoptera</taxon>
        <taxon>Apocrita</taxon>
        <taxon>Proctotrupomorpha</taxon>
        <taxon>Chalcidoidea</taxon>
        <taxon>Trichogrammatidae</taxon>
        <taxon>Trichogramma</taxon>
    </lineage>
</organism>
<feature type="transmembrane region" description="Helical" evidence="9">
    <location>
        <begin position="7"/>
        <end position="27"/>
    </location>
</feature>
<evidence type="ECO:0000313" key="11">
    <source>
        <dbReference type="Proteomes" id="UP000479190"/>
    </source>
</evidence>
<evidence type="ECO:0000256" key="1">
    <source>
        <dbReference type="ARBA" id="ARBA00004141"/>
    </source>
</evidence>
<dbReference type="Gene3D" id="1.20.1250.20">
    <property type="entry name" value="MFS general substrate transporter like domains"/>
    <property type="match status" value="1"/>
</dbReference>
<proteinExistence type="inferred from homology"/>
<feature type="transmembrane region" description="Helical" evidence="9">
    <location>
        <begin position="244"/>
        <end position="269"/>
    </location>
</feature>
<gene>
    <name evidence="10" type="ORF">TBRA_LOCUS13335</name>
</gene>
<keyword evidence="6" id="KW-0325">Glycoprotein</keyword>
<evidence type="ECO:0000256" key="4">
    <source>
        <dbReference type="ARBA" id="ARBA00022989"/>
    </source>
</evidence>
<evidence type="ECO:0000256" key="7">
    <source>
        <dbReference type="ARBA" id="ARBA00040302"/>
    </source>
</evidence>
<dbReference type="AlphaFoldDB" id="A0A6H5IY26"/>
<feature type="transmembrane region" description="Helical" evidence="9">
    <location>
        <begin position="171"/>
        <end position="189"/>
    </location>
</feature>
<evidence type="ECO:0000256" key="8">
    <source>
        <dbReference type="ARBA" id="ARBA00041910"/>
    </source>
</evidence>
<comment type="similarity">
    <text evidence="2">Belongs to the unc-93 family.</text>
</comment>
<evidence type="ECO:0000256" key="2">
    <source>
        <dbReference type="ARBA" id="ARBA00009172"/>
    </source>
</evidence>
<reference evidence="10 11" key="1">
    <citation type="submission" date="2020-02" db="EMBL/GenBank/DDBJ databases">
        <authorList>
            <person name="Ferguson B K."/>
        </authorList>
    </citation>
    <scope>NUCLEOTIDE SEQUENCE [LARGE SCALE GENOMIC DNA]</scope>
</reference>
<keyword evidence="5 9" id="KW-0472">Membrane</keyword>
<feature type="transmembrane region" description="Helical" evidence="9">
    <location>
        <begin position="281"/>
        <end position="302"/>
    </location>
</feature>
<feature type="transmembrane region" description="Helical" evidence="9">
    <location>
        <begin position="47"/>
        <end position="67"/>
    </location>
</feature>
<dbReference type="InterPro" id="IPR051617">
    <property type="entry name" value="UNC-93-like_regulator"/>
</dbReference>